<dbReference type="NCBIfam" id="TIGR00277">
    <property type="entry name" value="HDIG"/>
    <property type="match status" value="1"/>
</dbReference>
<dbReference type="Gene3D" id="1.10.3210.10">
    <property type="entry name" value="Hypothetical protein af1432"/>
    <property type="match status" value="1"/>
</dbReference>
<reference evidence="2 3" key="1">
    <citation type="journal article" date="2016" name="Genome Biol. Evol.">
        <title>Divergent and convergent evolution of fungal pathogenicity.</title>
        <authorList>
            <person name="Shang Y."/>
            <person name="Xiao G."/>
            <person name="Zheng P."/>
            <person name="Cen K."/>
            <person name="Zhan S."/>
            <person name="Wang C."/>
        </authorList>
    </citation>
    <scope>NUCLEOTIDE SEQUENCE [LARGE SCALE GENOMIC DNA]</scope>
    <source>
        <strain evidence="2 3">RCEF 3172</strain>
    </source>
</reference>
<dbReference type="Proteomes" id="UP000076863">
    <property type="component" value="Unassembled WGS sequence"/>
</dbReference>
<proteinExistence type="predicted"/>
<keyword evidence="3" id="KW-1185">Reference proteome</keyword>
<feature type="domain" description="HD" evidence="1">
    <location>
        <begin position="37"/>
        <end position="128"/>
    </location>
</feature>
<protein>
    <submittedName>
        <fullName evidence="2">Metal dependent phosphohydrolase</fullName>
    </submittedName>
</protein>
<organism evidence="2 3">
    <name type="scientific">Beauveria brongniartii RCEF 3172</name>
    <dbReference type="NCBI Taxonomy" id="1081107"/>
    <lineage>
        <taxon>Eukaryota</taxon>
        <taxon>Fungi</taxon>
        <taxon>Dikarya</taxon>
        <taxon>Ascomycota</taxon>
        <taxon>Pezizomycotina</taxon>
        <taxon>Sordariomycetes</taxon>
        <taxon>Hypocreomycetidae</taxon>
        <taxon>Hypocreales</taxon>
        <taxon>Cordycipitaceae</taxon>
        <taxon>Beauveria</taxon>
        <taxon>Beauveria brongniartii</taxon>
    </lineage>
</organism>
<dbReference type="InterPro" id="IPR006675">
    <property type="entry name" value="HDIG_dom"/>
</dbReference>
<evidence type="ECO:0000313" key="2">
    <source>
        <dbReference type="EMBL" id="OAA39928.1"/>
    </source>
</evidence>
<dbReference type="PANTHER" id="PTHR40202:SF1">
    <property type="entry name" value="HD DOMAIN-CONTAINING PROTEIN"/>
    <property type="match status" value="1"/>
</dbReference>
<keyword evidence="2" id="KW-0378">Hydrolase</keyword>
<dbReference type="InterPro" id="IPR006674">
    <property type="entry name" value="HD_domain"/>
</dbReference>
<dbReference type="PANTHER" id="PTHR40202">
    <property type="match status" value="1"/>
</dbReference>
<gene>
    <name evidence="2" type="ORF">BBO_06454</name>
</gene>
<comment type="caution">
    <text evidence="2">The sequence shown here is derived from an EMBL/GenBank/DDBJ whole genome shotgun (WGS) entry which is preliminary data.</text>
</comment>
<dbReference type="AlphaFoldDB" id="A0A162J611"/>
<name>A0A162J611_9HYPO</name>
<dbReference type="Pfam" id="PF01966">
    <property type="entry name" value="HD"/>
    <property type="match status" value="1"/>
</dbReference>
<accession>A0A162J611</accession>
<evidence type="ECO:0000313" key="3">
    <source>
        <dbReference type="Proteomes" id="UP000076863"/>
    </source>
</evidence>
<dbReference type="SUPFAM" id="SSF109604">
    <property type="entry name" value="HD-domain/PDEase-like"/>
    <property type="match status" value="1"/>
</dbReference>
<dbReference type="OrthoDB" id="445007at2759"/>
<dbReference type="EMBL" id="AZHA01000021">
    <property type="protein sequence ID" value="OAA39928.1"/>
    <property type="molecule type" value="Genomic_DNA"/>
</dbReference>
<dbReference type="InterPro" id="IPR052567">
    <property type="entry name" value="OP_Dioxygenase"/>
</dbReference>
<sequence>MGVPSQLSPTSVAEYIIGILEASEKTPYIGESISQLQHSLQCANQAAEASPPVDEATQVAALLHDVGQYAPAQDLWSLIGGRAQNLGGQATGESVGRAGHELLGAKFLLALGFSPKVARLVESHVAAKRYLCAVDEAYCNRLSDASKKSLAYQGGPMNDREKDKFGSDSWCREMCQLRMWDDEAKVEGLEVRGLESWRSAIERQLTASVPA</sequence>
<dbReference type="GO" id="GO:0016787">
    <property type="term" value="F:hydrolase activity"/>
    <property type="evidence" value="ECO:0007669"/>
    <property type="project" value="UniProtKB-KW"/>
</dbReference>
<evidence type="ECO:0000259" key="1">
    <source>
        <dbReference type="Pfam" id="PF01966"/>
    </source>
</evidence>